<feature type="compositionally biased region" description="Polar residues" evidence="1">
    <location>
        <begin position="618"/>
        <end position="653"/>
    </location>
</feature>
<feature type="compositionally biased region" description="Low complexity" evidence="1">
    <location>
        <begin position="312"/>
        <end position="485"/>
    </location>
</feature>
<reference evidence="2" key="1">
    <citation type="submission" date="2020-02" db="EMBL/GenBank/DDBJ databases">
        <authorList>
            <person name="Meier V. D."/>
        </authorList>
    </citation>
    <scope>NUCLEOTIDE SEQUENCE</scope>
    <source>
        <strain evidence="2">AVDCRST_MAG41</strain>
    </source>
</reference>
<dbReference type="AlphaFoldDB" id="A0A6J4JYX4"/>
<feature type="region of interest" description="Disordered" evidence="1">
    <location>
        <begin position="602"/>
        <end position="653"/>
    </location>
</feature>
<feature type="non-terminal residue" evidence="2">
    <location>
        <position position="1"/>
    </location>
</feature>
<proteinExistence type="predicted"/>
<name>A0A6J4JYX4_9ACTN</name>
<accession>A0A6J4JYX4</accession>
<feature type="region of interest" description="Disordered" evidence="1">
    <location>
        <begin position="1"/>
        <end position="67"/>
    </location>
</feature>
<feature type="compositionally biased region" description="Low complexity" evidence="1">
    <location>
        <begin position="45"/>
        <end position="67"/>
    </location>
</feature>
<protein>
    <submittedName>
        <fullName evidence="2">Uncharacterized protein</fullName>
    </submittedName>
</protein>
<feature type="compositionally biased region" description="Low complexity" evidence="1">
    <location>
        <begin position="199"/>
        <end position="233"/>
    </location>
</feature>
<feature type="compositionally biased region" description="Polar residues" evidence="1">
    <location>
        <begin position="493"/>
        <end position="523"/>
    </location>
</feature>
<feature type="region of interest" description="Disordered" evidence="1">
    <location>
        <begin position="665"/>
        <end position="722"/>
    </location>
</feature>
<dbReference type="EMBL" id="CADCTP010000423">
    <property type="protein sequence ID" value="CAA9291275.1"/>
    <property type="molecule type" value="Genomic_DNA"/>
</dbReference>
<feature type="compositionally biased region" description="Low complexity" evidence="1">
    <location>
        <begin position="98"/>
        <end position="125"/>
    </location>
</feature>
<sequence length="759" mass="75153">SPASRAAGSAQRRSTSASGQPAGPSTCWAGPSGPGTIRVRSASCRATTPSRPARSAAASSGPVSTSPVTTLWYASCAGTGWCRHSASCAKDSGSGPDRSTTGISGAAGAAPADSRSARYAATAATVGPAKKSRSGSRTPCAARTSAVNFVASSEWPPRAKKSSSAPTCGTPSRSPHSRATDRSRSVRGSTKPARGCGPATARSGSAARSTVPSGVSGSAGSSAYAAGTAWSGNRSRRWAARSAAAGGVSGSTGTTKPTSRVPASPPRAVTAASATSSCPASADSTRAGSTRKPRTRGRSWGGLSSSIDLSGRQRPQAPLRRPPTCSSPGTPTGCGCSSRSSTRTSVPGSGRPESSSAGPEASHSSTPSSAASSRRCSGGASPRQTSRRSGPAPRSRSTAASNAGPACSTVTCSAATRSASAAGSGARSARCPAPARSTSTPSARSAATRVRSTRRSGTGVPSRPRPAASSAARSSADSSGSAPIARSGPSAAARTSRTNMPANRSAVARSNRSVLYSSRPQTVSPSSNRSSSRSNSALVAASGIGSTRTEPAVQAGNGTFWYDTSTWNTGVVAIDRSGCSASTRCSNGIAWCSYAATQTALTRRSRARNDGSPPRSVRSATVLTNGPISGSSSTSGRLATGVPTTTSSVPDSRCSSTFAAAASTMNRVAPSARASSRSRATSGAGSSTGTDEPRYVLRAGRGRSVGRPSSAGTPASCPDQYARSASRPAAAVSCCQAATSGYCTASSGRSFGRPVSSAP</sequence>
<evidence type="ECO:0000313" key="2">
    <source>
        <dbReference type="EMBL" id="CAA9291275.1"/>
    </source>
</evidence>
<feature type="compositionally biased region" description="Low complexity" evidence="1">
    <location>
        <begin position="1"/>
        <end position="20"/>
    </location>
</feature>
<evidence type="ECO:0000256" key="1">
    <source>
        <dbReference type="SAM" id="MobiDB-lite"/>
    </source>
</evidence>
<feature type="region of interest" description="Disordered" evidence="1">
    <location>
        <begin position="86"/>
        <end position="552"/>
    </location>
</feature>
<feature type="compositionally biased region" description="Low complexity" evidence="1">
    <location>
        <begin position="671"/>
        <end position="690"/>
    </location>
</feature>
<feature type="compositionally biased region" description="Low complexity" evidence="1">
    <location>
        <begin position="240"/>
        <end position="285"/>
    </location>
</feature>
<organism evidence="2">
    <name type="scientific">uncultured Mycobacteriales bacterium</name>
    <dbReference type="NCBI Taxonomy" id="581187"/>
    <lineage>
        <taxon>Bacteria</taxon>
        <taxon>Bacillati</taxon>
        <taxon>Actinomycetota</taxon>
        <taxon>Actinomycetes</taxon>
        <taxon>Mycobacteriales</taxon>
        <taxon>environmental samples</taxon>
    </lineage>
</organism>
<gene>
    <name evidence="2" type="ORF">AVDCRST_MAG41-4382</name>
</gene>
<feature type="compositionally biased region" description="Polar residues" evidence="1">
    <location>
        <begin position="162"/>
        <end position="174"/>
    </location>
</feature>
<feature type="compositionally biased region" description="Low complexity" evidence="1">
    <location>
        <begin position="524"/>
        <end position="536"/>
    </location>
</feature>